<name>A0A061J7Z8_TRYRA</name>
<evidence type="ECO:0000313" key="3">
    <source>
        <dbReference type="Proteomes" id="UP000031737"/>
    </source>
</evidence>
<dbReference type="Proteomes" id="UP000031737">
    <property type="component" value="Unassembled WGS sequence"/>
</dbReference>
<dbReference type="AlphaFoldDB" id="A0A061J7Z8"/>
<dbReference type="VEuPathDB" id="TriTrypDB:TRSC58_02855"/>
<keyword evidence="1" id="KW-0732">Signal</keyword>
<dbReference type="OrthoDB" id="247838at2759"/>
<reference evidence="2 3" key="1">
    <citation type="submission" date="2013-07" db="EMBL/GenBank/DDBJ databases">
        <authorList>
            <person name="Stoco P.H."/>
            <person name="Wagner G."/>
            <person name="Gerber A."/>
            <person name="Zaha A."/>
            <person name="Thompson C."/>
            <person name="Bartholomeu D.C."/>
            <person name="Luckemeyer D.D."/>
            <person name="Bahia D."/>
            <person name="Loreto E."/>
            <person name="Prestes E.B."/>
            <person name="Lima F.M."/>
            <person name="Rodrigues-Luiz G."/>
            <person name="Vallejo G.A."/>
            <person name="Filho J.F."/>
            <person name="Monteiro K.M."/>
            <person name="Tyler K.M."/>
            <person name="de Almeida L.G."/>
            <person name="Ortiz M.F."/>
            <person name="Siervo M.A."/>
            <person name="de Moraes M.H."/>
            <person name="Cunha O.L."/>
            <person name="Mendonca-Neto R."/>
            <person name="Silva R."/>
            <person name="Teixeira S.M."/>
            <person name="Murta S.M."/>
            <person name="Sincero T.C."/>
            <person name="Mendes T.A."/>
            <person name="Urmenyi T.P."/>
            <person name="Silva V.G."/>
            <person name="da Rocha W.D."/>
            <person name="Andersson B."/>
            <person name="Romanha A.J."/>
            <person name="Steindel M."/>
            <person name="de Vasconcelos A.T."/>
            <person name="Grisard E.C."/>
        </authorList>
    </citation>
    <scope>NUCLEOTIDE SEQUENCE [LARGE SCALE GENOMIC DNA]</scope>
    <source>
        <strain evidence="2 3">SC58</strain>
    </source>
</reference>
<feature type="chain" id="PRO_5001601660" evidence="1">
    <location>
        <begin position="27"/>
        <end position="231"/>
    </location>
</feature>
<sequence length="231" mass="26385">MYMSSLPWSFKILLFCLRTFFHCLCGGCRKRKQGVDVMRSERNLRGAAQATTDRSLPSFDNHYNNGVLIDNWQEGRIYDESGRKFTLAMDHPVGPSCTVYKADYTNQGITSLQPMMRPRGLGKELIFGEGKTTTLEWIPTSTTYGETQQHFINSKYGTPHRSTGQLITTVGEIYGHTFSDSPKAAQRYSTADEDNYGRFNSTKTRMDIPVETYHFQRQMTKIKSHNETTAM</sequence>
<accession>A0A061J7Z8</accession>
<evidence type="ECO:0000256" key="1">
    <source>
        <dbReference type="SAM" id="SignalP"/>
    </source>
</evidence>
<organism evidence="2 3">
    <name type="scientific">Trypanosoma rangeli SC58</name>
    <dbReference type="NCBI Taxonomy" id="429131"/>
    <lineage>
        <taxon>Eukaryota</taxon>
        <taxon>Discoba</taxon>
        <taxon>Euglenozoa</taxon>
        <taxon>Kinetoplastea</taxon>
        <taxon>Metakinetoplastina</taxon>
        <taxon>Trypanosomatida</taxon>
        <taxon>Trypanosomatidae</taxon>
        <taxon>Trypanosoma</taxon>
        <taxon>Herpetosoma</taxon>
    </lineage>
</organism>
<protein>
    <submittedName>
        <fullName evidence="2">Uncharacterized protein</fullName>
    </submittedName>
</protein>
<dbReference type="EMBL" id="AUPL01002855">
    <property type="protein sequence ID" value="ESL09422.1"/>
    <property type="molecule type" value="Genomic_DNA"/>
</dbReference>
<keyword evidence="3" id="KW-1185">Reference proteome</keyword>
<evidence type="ECO:0000313" key="2">
    <source>
        <dbReference type="EMBL" id="ESL09422.1"/>
    </source>
</evidence>
<comment type="caution">
    <text evidence="2">The sequence shown here is derived from an EMBL/GenBank/DDBJ whole genome shotgun (WGS) entry which is preliminary data.</text>
</comment>
<proteinExistence type="predicted"/>
<feature type="signal peptide" evidence="1">
    <location>
        <begin position="1"/>
        <end position="26"/>
    </location>
</feature>
<gene>
    <name evidence="2" type="ORF">TRSC58_02855</name>
</gene>